<protein>
    <submittedName>
        <fullName evidence="2">Uncharacterized protein</fullName>
    </submittedName>
</protein>
<evidence type="ECO:0000256" key="1">
    <source>
        <dbReference type="SAM" id="Phobius"/>
    </source>
</evidence>
<dbReference type="OrthoDB" id="5829167at2"/>
<sequence>MPIFVKASPYNTKPIRGLLVEIMIKAILSKIAIIVLPSTLWFLLTGIGIGAQSLSNLIEVVIIFGLSLPASILSPNIISTKRALIGLLILTVLLRLFMPLLPE</sequence>
<keyword evidence="1" id="KW-0812">Transmembrane</keyword>
<gene>
    <name evidence="2" type="ORF">HQ35_02125</name>
    <name evidence="3" type="ORF">SAMN02745205_01010</name>
</gene>
<evidence type="ECO:0000313" key="5">
    <source>
        <dbReference type="Proteomes" id="UP000189956"/>
    </source>
</evidence>
<dbReference type="EMBL" id="JQJD01000009">
    <property type="protein sequence ID" value="KGN82568.1"/>
    <property type="molecule type" value="Genomic_DNA"/>
</dbReference>
<dbReference type="Proteomes" id="UP000189956">
    <property type="component" value="Unassembled WGS sequence"/>
</dbReference>
<evidence type="ECO:0000313" key="4">
    <source>
        <dbReference type="Proteomes" id="UP000030125"/>
    </source>
</evidence>
<dbReference type="EMBL" id="FUWL01000006">
    <property type="protein sequence ID" value="SJZ49244.1"/>
    <property type="molecule type" value="Genomic_DNA"/>
</dbReference>
<reference evidence="2 4" key="1">
    <citation type="submission" date="2014-08" db="EMBL/GenBank/DDBJ databases">
        <title>Porphyromonas cangingivalis strain:COT-109_OH1386 Genome sequencing.</title>
        <authorList>
            <person name="Wallis C."/>
            <person name="Deusch O."/>
            <person name="O'Flynn C."/>
            <person name="Davis I."/>
            <person name="Jospin G."/>
            <person name="Darling A.E."/>
            <person name="Coil D.A."/>
            <person name="Alexiev A."/>
            <person name="Horsfall A."/>
            <person name="Kirkwood N."/>
            <person name="Harris S."/>
            <person name="Eisen J.A."/>
        </authorList>
    </citation>
    <scope>NUCLEOTIDE SEQUENCE [LARGE SCALE GENOMIC DNA]</scope>
    <source>
        <strain evidence="4">COT-109 OH1386</strain>
        <strain evidence="2">COT-109_OH1386</strain>
    </source>
</reference>
<name>A0A099WVE6_PORCN</name>
<dbReference type="RefSeq" id="WP_025837458.1">
    <property type="nucleotide sequence ID" value="NZ_FUWL01000006.1"/>
</dbReference>
<keyword evidence="4" id="KW-1185">Reference proteome</keyword>
<keyword evidence="1" id="KW-1133">Transmembrane helix</keyword>
<evidence type="ECO:0000313" key="2">
    <source>
        <dbReference type="EMBL" id="KGN82568.1"/>
    </source>
</evidence>
<accession>A0A099WVE6</accession>
<feature type="transmembrane region" description="Helical" evidence="1">
    <location>
        <begin position="31"/>
        <end position="51"/>
    </location>
</feature>
<dbReference type="AlphaFoldDB" id="A0A099WVE6"/>
<feature type="transmembrane region" description="Helical" evidence="1">
    <location>
        <begin position="84"/>
        <end position="101"/>
    </location>
</feature>
<feature type="transmembrane region" description="Helical" evidence="1">
    <location>
        <begin position="57"/>
        <end position="77"/>
    </location>
</feature>
<proteinExistence type="predicted"/>
<evidence type="ECO:0000313" key="3">
    <source>
        <dbReference type="EMBL" id="SJZ49244.1"/>
    </source>
</evidence>
<keyword evidence="1" id="KW-0472">Membrane</keyword>
<reference evidence="3 5" key="2">
    <citation type="submission" date="2017-02" db="EMBL/GenBank/DDBJ databases">
        <authorList>
            <person name="Peterson S.W."/>
        </authorList>
    </citation>
    <scope>NUCLEOTIDE SEQUENCE [LARGE SCALE GENOMIC DNA]</scope>
    <source>
        <strain evidence="3 5">ATCC 700135</strain>
    </source>
</reference>
<dbReference type="Proteomes" id="UP000030125">
    <property type="component" value="Unassembled WGS sequence"/>
</dbReference>
<organism evidence="2 4">
    <name type="scientific">Porphyromonas cangingivalis</name>
    <dbReference type="NCBI Taxonomy" id="36874"/>
    <lineage>
        <taxon>Bacteria</taxon>
        <taxon>Pseudomonadati</taxon>
        <taxon>Bacteroidota</taxon>
        <taxon>Bacteroidia</taxon>
        <taxon>Bacteroidales</taxon>
        <taxon>Porphyromonadaceae</taxon>
        <taxon>Porphyromonas</taxon>
    </lineage>
</organism>